<name>A0A6J0C9N1_NEOLC</name>
<keyword evidence="5" id="KW-0539">Nucleus</keyword>
<proteinExistence type="inferred from homology"/>
<dbReference type="CDD" id="cd22932">
    <property type="entry name" value="HFD_TAF6L"/>
    <property type="match status" value="1"/>
</dbReference>
<dbReference type="InterPro" id="IPR004823">
    <property type="entry name" value="TAF_TATA-bd_Histone-like_dom"/>
</dbReference>
<dbReference type="GO" id="GO:0003713">
    <property type="term" value="F:transcription coactivator activity"/>
    <property type="evidence" value="ECO:0007669"/>
    <property type="project" value="TreeGrafter"/>
</dbReference>
<protein>
    <recommendedName>
        <fullName evidence="6">Transcription initiation factor TFIID subunit 6</fullName>
    </recommendedName>
</protein>
<gene>
    <name evidence="10 11" type="primary">LOC107226833</name>
</gene>
<dbReference type="RefSeq" id="XP_015523263.1">
    <property type="nucleotide sequence ID" value="XM_015667777.1"/>
</dbReference>
<evidence type="ECO:0000313" key="10">
    <source>
        <dbReference type="RefSeq" id="XP_015523262.1"/>
    </source>
</evidence>
<dbReference type="OrthoDB" id="6621890at2759"/>
<comment type="similarity">
    <text evidence="2">Belongs to the TAF6 family.</text>
</comment>
<dbReference type="GO" id="GO:0000124">
    <property type="term" value="C:SAGA complex"/>
    <property type="evidence" value="ECO:0007669"/>
    <property type="project" value="InterPro"/>
</dbReference>
<organism evidence="9 10">
    <name type="scientific">Neodiprion lecontei</name>
    <name type="common">Redheaded pine sawfly</name>
    <dbReference type="NCBI Taxonomy" id="441921"/>
    <lineage>
        <taxon>Eukaryota</taxon>
        <taxon>Metazoa</taxon>
        <taxon>Ecdysozoa</taxon>
        <taxon>Arthropoda</taxon>
        <taxon>Hexapoda</taxon>
        <taxon>Insecta</taxon>
        <taxon>Pterygota</taxon>
        <taxon>Neoptera</taxon>
        <taxon>Endopterygota</taxon>
        <taxon>Hymenoptera</taxon>
        <taxon>Tenthredinoidea</taxon>
        <taxon>Diprionidae</taxon>
        <taxon>Diprioninae</taxon>
        <taxon>Neodiprion</taxon>
    </lineage>
</organism>
<keyword evidence="3" id="KW-0805">Transcription regulation</keyword>
<evidence type="ECO:0000256" key="3">
    <source>
        <dbReference type="ARBA" id="ARBA00023015"/>
    </source>
</evidence>
<feature type="region of interest" description="Disordered" evidence="7">
    <location>
        <begin position="1"/>
        <end position="34"/>
    </location>
</feature>
<dbReference type="Gene3D" id="1.10.20.10">
    <property type="entry name" value="Histone, subunit A"/>
    <property type="match status" value="1"/>
</dbReference>
<dbReference type="KEGG" id="nlo:107226833"/>
<dbReference type="PANTHER" id="PTHR10221">
    <property type="entry name" value="TRANSCRIPTION INITIATION FACTOR TFIID SUBUNIT 6"/>
    <property type="match status" value="1"/>
</dbReference>
<dbReference type="GO" id="GO:0046695">
    <property type="term" value="C:SLIK (SAGA-like) complex"/>
    <property type="evidence" value="ECO:0007669"/>
    <property type="project" value="InterPro"/>
</dbReference>
<reference evidence="10 11" key="1">
    <citation type="submission" date="2025-04" db="UniProtKB">
        <authorList>
            <consortium name="RefSeq"/>
        </authorList>
    </citation>
    <scope>IDENTIFICATION</scope>
    <source>
        <tissue evidence="10 11">Whole body</tissue>
    </source>
</reference>
<dbReference type="GO" id="GO:0005669">
    <property type="term" value="C:transcription factor TFIID complex"/>
    <property type="evidence" value="ECO:0007669"/>
    <property type="project" value="InterPro"/>
</dbReference>
<evidence type="ECO:0000256" key="5">
    <source>
        <dbReference type="ARBA" id="ARBA00023242"/>
    </source>
</evidence>
<dbReference type="GeneID" id="107226833"/>
<sequence length="516" mass="58051">MKEVLATRTTPEYNNYFANNNGDSSGDNPVPDNSTRRYAVLSTKWMGAMGEELGMHPLPDPLLRRLAEDASYRLREVLHKCVTRLKHSRRKRLTAVDVNAVLTTLYNTDPVMGAPEQLPEYHSEARVFVPHERFVNLVEHANNSVHLSQTNLPLLKETEINDSRITEARQNYTKRALKTLFNGSQKTFQVLLNDCSTNAHLGGAGVVDRLIAIARSSIISSSAQYTRVSTRTCQLIISIACNSETVYPQDLQTVDSLTELLLELLFGKSMLNQNLGLLFKECVLKLMLRWPTTAHRFLPMLETILLREDNEKLKPDVKKEMAMEIMAGVQPLYFFQPDNNVPGFYKNVLEYALPGTSLWHRLALTICALSKSGRHLLDLSMIIEHFGDSILPYLISAPTHSKAIKKTNATLPIIVRSKIKYAGIKPLTGLKISGDKQTMFTDSTLRGSRREIRFAFAGGRPVPPNSLRRASLRANYQILRSDSRATYALVASRRLLVVKSKKSSLPRTYDLANTII</sequence>
<keyword evidence="9" id="KW-1185">Reference proteome</keyword>
<dbReference type="Pfam" id="PF02969">
    <property type="entry name" value="TAF"/>
    <property type="match status" value="1"/>
</dbReference>
<dbReference type="SUPFAM" id="SSF47113">
    <property type="entry name" value="Histone-fold"/>
    <property type="match status" value="1"/>
</dbReference>
<comment type="subcellular location">
    <subcellularLocation>
        <location evidence="1">Nucleus</location>
    </subcellularLocation>
</comment>
<dbReference type="SMART" id="SM00803">
    <property type="entry name" value="TAF"/>
    <property type="match status" value="1"/>
</dbReference>
<evidence type="ECO:0000256" key="2">
    <source>
        <dbReference type="ARBA" id="ARBA00007688"/>
    </source>
</evidence>
<dbReference type="GO" id="GO:0016251">
    <property type="term" value="F:RNA polymerase II general transcription initiation factor activity"/>
    <property type="evidence" value="ECO:0007669"/>
    <property type="project" value="InterPro"/>
</dbReference>
<dbReference type="PANTHER" id="PTHR10221:SF9">
    <property type="entry name" value="TRANSCRIPTION INITIATION FACTOR TFIID SUBUNIT 6"/>
    <property type="match status" value="1"/>
</dbReference>
<dbReference type="InterPro" id="IPR037796">
    <property type="entry name" value="TAF6"/>
</dbReference>
<dbReference type="GO" id="GO:0051123">
    <property type="term" value="P:RNA polymerase II preinitiation complex assembly"/>
    <property type="evidence" value="ECO:0007669"/>
    <property type="project" value="TreeGrafter"/>
</dbReference>
<dbReference type="InterPro" id="IPR009072">
    <property type="entry name" value="Histone-fold"/>
</dbReference>
<dbReference type="Proteomes" id="UP000829291">
    <property type="component" value="Chromosome 5"/>
</dbReference>
<evidence type="ECO:0000313" key="9">
    <source>
        <dbReference type="Proteomes" id="UP000829291"/>
    </source>
</evidence>
<evidence type="ECO:0000313" key="11">
    <source>
        <dbReference type="RefSeq" id="XP_015523263.1"/>
    </source>
</evidence>
<feature type="domain" description="TATA box binding protein associated factor (TAF) histone-like fold" evidence="8">
    <location>
        <begin position="39"/>
        <end position="106"/>
    </location>
</feature>
<dbReference type="RefSeq" id="XP_015523262.1">
    <property type="nucleotide sequence ID" value="XM_015667776.1"/>
</dbReference>
<dbReference type="AlphaFoldDB" id="A0A6J0C9N1"/>
<evidence type="ECO:0000256" key="7">
    <source>
        <dbReference type="SAM" id="MobiDB-lite"/>
    </source>
</evidence>
<evidence type="ECO:0000259" key="8">
    <source>
        <dbReference type="SMART" id="SM00803"/>
    </source>
</evidence>
<evidence type="ECO:0000256" key="6">
    <source>
        <dbReference type="ARBA" id="ARBA00040091"/>
    </source>
</evidence>
<evidence type="ECO:0000256" key="1">
    <source>
        <dbReference type="ARBA" id="ARBA00004123"/>
    </source>
</evidence>
<feature type="compositionally biased region" description="Polar residues" evidence="7">
    <location>
        <begin position="7"/>
        <end position="33"/>
    </location>
</feature>
<keyword evidence="4" id="KW-0804">Transcription</keyword>
<accession>A0A6J0C9N1</accession>
<evidence type="ECO:0000256" key="4">
    <source>
        <dbReference type="ARBA" id="ARBA00023163"/>
    </source>
</evidence>
<dbReference type="GO" id="GO:0046982">
    <property type="term" value="F:protein heterodimerization activity"/>
    <property type="evidence" value="ECO:0007669"/>
    <property type="project" value="InterPro"/>
</dbReference>